<protein>
    <submittedName>
        <fullName evidence="2">Uncharacterized protein</fullName>
    </submittedName>
</protein>
<dbReference type="Proteomes" id="UP001151760">
    <property type="component" value="Unassembled WGS sequence"/>
</dbReference>
<dbReference type="CDD" id="cd09272">
    <property type="entry name" value="RNase_HI_RT_Ty1"/>
    <property type="match status" value="1"/>
</dbReference>
<evidence type="ECO:0000313" key="2">
    <source>
        <dbReference type="EMBL" id="GJS79320.1"/>
    </source>
</evidence>
<proteinExistence type="predicted"/>
<reference evidence="2" key="1">
    <citation type="journal article" date="2022" name="Int. J. Mol. Sci.">
        <title>Draft Genome of Tanacetum Coccineum: Genomic Comparison of Closely Related Tanacetum-Family Plants.</title>
        <authorList>
            <person name="Yamashiro T."/>
            <person name="Shiraishi A."/>
            <person name="Nakayama K."/>
            <person name="Satake H."/>
        </authorList>
    </citation>
    <scope>NUCLEOTIDE SEQUENCE</scope>
</reference>
<dbReference type="EMBL" id="BQNB010010589">
    <property type="protein sequence ID" value="GJS79320.1"/>
    <property type="molecule type" value="Genomic_DNA"/>
</dbReference>
<comment type="caution">
    <text evidence="2">The sequence shown here is derived from an EMBL/GenBank/DDBJ whole genome shotgun (WGS) entry which is preliminary data.</text>
</comment>
<evidence type="ECO:0000313" key="3">
    <source>
        <dbReference type="Proteomes" id="UP001151760"/>
    </source>
</evidence>
<dbReference type="PANTHER" id="PTHR11439">
    <property type="entry name" value="GAG-POL-RELATED RETROTRANSPOSON"/>
    <property type="match status" value="1"/>
</dbReference>
<organism evidence="2 3">
    <name type="scientific">Tanacetum coccineum</name>
    <dbReference type="NCBI Taxonomy" id="301880"/>
    <lineage>
        <taxon>Eukaryota</taxon>
        <taxon>Viridiplantae</taxon>
        <taxon>Streptophyta</taxon>
        <taxon>Embryophyta</taxon>
        <taxon>Tracheophyta</taxon>
        <taxon>Spermatophyta</taxon>
        <taxon>Magnoliopsida</taxon>
        <taxon>eudicotyledons</taxon>
        <taxon>Gunneridae</taxon>
        <taxon>Pentapetalae</taxon>
        <taxon>asterids</taxon>
        <taxon>campanulids</taxon>
        <taxon>Asterales</taxon>
        <taxon>Asteraceae</taxon>
        <taxon>Asteroideae</taxon>
        <taxon>Anthemideae</taxon>
        <taxon>Anthemidinae</taxon>
        <taxon>Tanacetum</taxon>
    </lineage>
</organism>
<evidence type="ECO:0000256" key="1">
    <source>
        <dbReference type="SAM" id="MobiDB-lite"/>
    </source>
</evidence>
<keyword evidence="3" id="KW-1185">Reference proteome</keyword>
<name>A0ABQ4YNQ7_9ASTR</name>
<sequence>MCGNDDGGGRGSDVDRWSDDDDDGVVGDEGVVVMMYGGGCRRRVTGIIGRKRGGAGKEEEGGRMKGTGTTAGNRLTNPGLPEVTTQKIRITQMVPEVDPDYKCKKQTVVANLTTEAEYIDASHCCGQVLWIQNQMMDYGFNFMQTKIHVDNKSVICVVKNLVYHSKTKHIEIRHHFIRESYEKRLIKMVKIYTDNTVADLLTKAFDVSRFNFLVASIGKRDQDTKIPQSDGPSIKVGDEAVHKELGDKMERAATTASSFEAEYDSEFYGQAQYGGIHSKVRGFVRAFYEIIDFLTSSHIYYALTECPTLYISLIEQFWQTAALSTTEDVVYSITATIDGRDKIITEASIRRRLKLQDSEGLSSLPNAEISKQLARMGTAWDQFSSNIATAIICLATNWIFSVSRFIFDAMVKNLDSTHKFLMYPRIEALEKDLQQTKKTYSTALTKLVLKVKKLDKQVRSDKARRRARIVLSEDEDAAEDPSK</sequence>
<accession>A0ABQ4YNQ7</accession>
<gene>
    <name evidence="2" type="ORF">Tco_0729201</name>
</gene>
<feature type="region of interest" description="Disordered" evidence="1">
    <location>
        <begin position="1"/>
        <end position="25"/>
    </location>
</feature>
<feature type="compositionally biased region" description="Gly residues" evidence="1">
    <location>
        <begin position="1"/>
        <end position="11"/>
    </location>
</feature>
<reference evidence="2" key="2">
    <citation type="submission" date="2022-01" db="EMBL/GenBank/DDBJ databases">
        <authorList>
            <person name="Yamashiro T."/>
            <person name="Shiraishi A."/>
            <person name="Satake H."/>
            <person name="Nakayama K."/>
        </authorList>
    </citation>
    <scope>NUCLEOTIDE SEQUENCE</scope>
</reference>
<dbReference type="PANTHER" id="PTHR11439:SF495">
    <property type="entry name" value="REVERSE TRANSCRIPTASE, RNA-DEPENDENT DNA POLYMERASE-RELATED"/>
    <property type="match status" value="1"/>
</dbReference>
<feature type="region of interest" description="Disordered" evidence="1">
    <location>
        <begin position="51"/>
        <end position="79"/>
    </location>
</feature>